<dbReference type="RefSeq" id="XP_056542048.1">
    <property type="nucleotide sequence ID" value="XM_056689619.1"/>
</dbReference>
<name>A0A9W9LJW8_9EURO</name>
<dbReference type="AlphaFoldDB" id="A0A9W9LJW8"/>
<dbReference type="GeneID" id="81428795"/>
<reference evidence="2" key="2">
    <citation type="journal article" date="2023" name="IMA Fungus">
        <title>Comparative genomic study of the Penicillium genus elucidates a diverse pangenome and 15 lateral gene transfer events.</title>
        <authorList>
            <person name="Petersen C."/>
            <person name="Sorensen T."/>
            <person name="Nielsen M.R."/>
            <person name="Sondergaard T.E."/>
            <person name="Sorensen J.L."/>
            <person name="Fitzpatrick D.A."/>
            <person name="Frisvad J.C."/>
            <person name="Nielsen K.L."/>
        </authorList>
    </citation>
    <scope>NUCLEOTIDE SEQUENCE</scope>
    <source>
        <strain evidence="2">IBT 26290</strain>
    </source>
</reference>
<feature type="compositionally biased region" description="Polar residues" evidence="1">
    <location>
        <begin position="22"/>
        <end position="32"/>
    </location>
</feature>
<gene>
    <name evidence="2" type="ORF">N7482_007494</name>
</gene>
<feature type="region of interest" description="Disordered" evidence="1">
    <location>
        <begin position="1"/>
        <end position="36"/>
    </location>
</feature>
<accession>A0A9W9LJW8</accession>
<reference evidence="2" key="1">
    <citation type="submission" date="2022-11" db="EMBL/GenBank/DDBJ databases">
        <authorList>
            <person name="Petersen C."/>
        </authorList>
    </citation>
    <scope>NUCLEOTIDE SEQUENCE</scope>
    <source>
        <strain evidence="2">IBT 26290</strain>
    </source>
</reference>
<organism evidence="2 3">
    <name type="scientific">Penicillium canariense</name>
    <dbReference type="NCBI Taxonomy" id="189055"/>
    <lineage>
        <taxon>Eukaryota</taxon>
        <taxon>Fungi</taxon>
        <taxon>Dikarya</taxon>
        <taxon>Ascomycota</taxon>
        <taxon>Pezizomycotina</taxon>
        <taxon>Eurotiomycetes</taxon>
        <taxon>Eurotiomycetidae</taxon>
        <taxon>Eurotiales</taxon>
        <taxon>Aspergillaceae</taxon>
        <taxon>Penicillium</taxon>
    </lineage>
</organism>
<dbReference type="Proteomes" id="UP001149163">
    <property type="component" value="Unassembled WGS sequence"/>
</dbReference>
<proteinExistence type="predicted"/>
<dbReference type="EMBL" id="JAPQKN010000004">
    <property type="protein sequence ID" value="KAJ5160490.1"/>
    <property type="molecule type" value="Genomic_DNA"/>
</dbReference>
<sequence>MGKQSIDMRWRRHSQRPFFLSPPQTTTAHSTPSAEESESVAVAASGALPRAWDFSIRSANSSWLGDTLWRSVAIGDGGTGGSGPEEENEEDMVTVVTVVAMVVTVNGPPSAQRTC</sequence>
<evidence type="ECO:0000313" key="2">
    <source>
        <dbReference type="EMBL" id="KAJ5160490.1"/>
    </source>
</evidence>
<evidence type="ECO:0000256" key="1">
    <source>
        <dbReference type="SAM" id="MobiDB-lite"/>
    </source>
</evidence>
<keyword evidence="3" id="KW-1185">Reference proteome</keyword>
<comment type="caution">
    <text evidence="2">The sequence shown here is derived from an EMBL/GenBank/DDBJ whole genome shotgun (WGS) entry which is preliminary data.</text>
</comment>
<evidence type="ECO:0000313" key="3">
    <source>
        <dbReference type="Proteomes" id="UP001149163"/>
    </source>
</evidence>
<protein>
    <submittedName>
        <fullName evidence="2">Uncharacterized protein</fullName>
    </submittedName>
</protein>